<dbReference type="Gene3D" id="3.30.60.190">
    <property type="match status" value="1"/>
</dbReference>
<comment type="caution">
    <text evidence="4">The sequence shown here is derived from an EMBL/GenBank/DDBJ whole genome shotgun (WGS) entry which is preliminary data.</text>
</comment>
<dbReference type="PANTHER" id="PTHR15555:SF0">
    <property type="entry name" value="ZINC FINGER HIT DOMAIN-CONTAINING PROTEIN 2"/>
    <property type="match status" value="1"/>
</dbReference>
<evidence type="ECO:0000256" key="2">
    <source>
        <dbReference type="SAM" id="MobiDB-lite"/>
    </source>
</evidence>
<dbReference type="Proteomes" id="UP001497525">
    <property type="component" value="Unassembled WGS sequence"/>
</dbReference>
<reference evidence="4" key="1">
    <citation type="submission" date="2024-06" db="EMBL/GenBank/DDBJ databases">
        <authorList>
            <person name="Liu X."/>
            <person name="Lenzi L."/>
            <person name="Haldenby T S."/>
            <person name="Uol C."/>
        </authorList>
    </citation>
    <scope>NUCLEOTIDE SEQUENCE</scope>
</reference>
<dbReference type="InterPro" id="IPR007529">
    <property type="entry name" value="Znf_HIT"/>
</dbReference>
<keyword evidence="1" id="KW-0479">Metal-binding</keyword>
<evidence type="ECO:0000256" key="1">
    <source>
        <dbReference type="PROSITE-ProRule" id="PRU00453"/>
    </source>
</evidence>
<protein>
    <recommendedName>
        <fullName evidence="3">HIT-type domain-containing protein</fullName>
    </recommendedName>
</protein>
<dbReference type="InterPro" id="IPR039646">
    <property type="entry name" value="ZNHIT2"/>
</dbReference>
<evidence type="ECO:0000259" key="3">
    <source>
        <dbReference type="PROSITE" id="PS51083"/>
    </source>
</evidence>
<sequence length="466" mass="51655">MSSLPLAGLGRKMNDMAGSGLDSFHVCGICLKKSSYVCPRCGINYCSLNCYRSPKHSTCSESFYRECCMNAMRNSFVDADTRTKMVEILRRQSPAEGNAEGQTTVDQSSSDEEEEGEGEEEGEECEGQSTLRKRFSDLELESKDVQADEIWSRLTLKEQREFCRLLDSGGIINYLPVWTPWWSSSNKAKIKECGSEVAHANLPIKLPLSKIYPSGNRPHQSVAFALADVLLGYIVVCRFYNGDHFDLMHEACERLCLVVSSFGETHTQLKTQKLSVSKLQRTVILTPKRPTAAPIYENLSQVIASVQTKLAELRLPCDPQFVVLLLEDLNAILSSADSICRGLAEIHRLLLAVRADRNPADASNAHDELRKVIQKVVFLRACTDPNDSSALAWQASAYPVLRHQASAELCVQLTLLSDGKDQSAAAARPISAAAGPNWRQMIRTKSEQTVPLDPNKPLITPCFESH</sequence>
<accession>A0AAV2TIR6</accession>
<dbReference type="AlphaFoldDB" id="A0AAV2TIR6"/>
<feature type="domain" description="HIT-type" evidence="3">
    <location>
        <begin position="27"/>
        <end position="59"/>
    </location>
</feature>
<dbReference type="GO" id="GO:0008270">
    <property type="term" value="F:zinc ion binding"/>
    <property type="evidence" value="ECO:0007669"/>
    <property type="project" value="UniProtKB-UniRule"/>
</dbReference>
<evidence type="ECO:0000313" key="5">
    <source>
        <dbReference type="Proteomes" id="UP001497525"/>
    </source>
</evidence>
<proteinExistence type="predicted"/>
<keyword evidence="1" id="KW-0862">Zinc</keyword>
<organism evidence="4 5">
    <name type="scientific">Calicophoron daubneyi</name>
    <name type="common">Rumen fluke</name>
    <name type="synonym">Paramphistomum daubneyi</name>
    <dbReference type="NCBI Taxonomy" id="300641"/>
    <lineage>
        <taxon>Eukaryota</taxon>
        <taxon>Metazoa</taxon>
        <taxon>Spiralia</taxon>
        <taxon>Lophotrochozoa</taxon>
        <taxon>Platyhelminthes</taxon>
        <taxon>Trematoda</taxon>
        <taxon>Digenea</taxon>
        <taxon>Plagiorchiida</taxon>
        <taxon>Pronocephalata</taxon>
        <taxon>Paramphistomoidea</taxon>
        <taxon>Paramphistomidae</taxon>
        <taxon>Calicophoron</taxon>
    </lineage>
</organism>
<feature type="region of interest" description="Disordered" evidence="2">
    <location>
        <begin position="91"/>
        <end position="129"/>
    </location>
</feature>
<dbReference type="CDD" id="cd23024">
    <property type="entry name" value="zf-HIT_ZNHIT2-3"/>
    <property type="match status" value="1"/>
</dbReference>
<feature type="compositionally biased region" description="Acidic residues" evidence="2">
    <location>
        <begin position="109"/>
        <end position="126"/>
    </location>
</feature>
<name>A0AAV2TIR6_CALDB</name>
<dbReference type="Pfam" id="PF04438">
    <property type="entry name" value="zf-HIT"/>
    <property type="match status" value="1"/>
</dbReference>
<keyword evidence="1" id="KW-0863">Zinc-finger</keyword>
<evidence type="ECO:0000313" key="4">
    <source>
        <dbReference type="EMBL" id="CAL5137367.1"/>
    </source>
</evidence>
<dbReference type="PANTHER" id="PTHR15555">
    <property type="entry name" value="ZINC FINGER HIT DOMAIN CONTAINING PROTEIN 2 PROTEIN FON -RELATED"/>
    <property type="match status" value="1"/>
</dbReference>
<gene>
    <name evidence="4" type="ORF">CDAUBV1_LOCUS11685</name>
</gene>
<dbReference type="PROSITE" id="PS51083">
    <property type="entry name" value="ZF_HIT"/>
    <property type="match status" value="1"/>
</dbReference>
<dbReference type="EMBL" id="CAXLJL010000379">
    <property type="protein sequence ID" value="CAL5137367.1"/>
    <property type="molecule type" value="Genomic_DNA"/>
</dbReference>
<dbReference type="SUPFAM" id="SSF144232">
    <property type="entry name" value="HIT/MYND zinc finger-like"/>
    <property type="match status" value="1"/>
</dbReference>